<proteinExistence type="predicted"/>
<evidence type="ECO:0000313" key="2">
    <source>
        <dbReference type="Proteomes" id="UP000224460"/>
    </source>
</evidence>
<sequence>MLPRDRVIKALAHERTDRVPLDFWATPETWKNLKTYFNTNEEEEILRKLQVDIRQVQPDYIGPKIVKEEDGTYFDAMGVHRRVIKNEFCEYEEYASAPLGFVQSVEDFERYNKWPNISNYDFKGLKNKIGPINETYYIKLETGGLFEFAWALRGYEQFMMDMILEPDIVHFIMNKITEFWCDYVREAMEQAGDKYDMVYTYDDIAAQNSLLMSKEMWAEFIKPYHERLNQVIHSYGKTIMYHSCGAVYDMIEDLKKLPIDVLNPIQPRAKGMDMKEIKKHFKDVLSFHGGIDIQFVLPKGTKEEVDAAVRHAIDTLGEGGGYILTSAHYIQADTPVENIVEMYKEAREYSQNKNLEK</sequence>
<reference evidence="1" key="1">
    <citation type="submission" date="2017-10" db="EMBL/GenBank/DDBJ databases">
        <title>Genome sequence of cellulolytic Lachnospiraceae bacterium XHS1971 isolated from hotspring sediment.</title>
        <authorList>
            <person name="Vasudevan G."/>
            <person name="Joshi A.J."/>
            <person name="Hivarkar S."/>
            <person name="Lanjekar V.B."/>
            <person name="Dhakephalkar P.K."/>
            <person name="Dagar S."/>
        </authorList>
    </citation>
    <scope>NUCLEOTIDE SEQUENCE</scope>
    <source>
        <strain evidence="1">XHS1971</strain>
    </source>
</reference>
<gene>
    <name evidence="1" type="ORF">CS063_15235</name>
</gene>
<keyword evidence="2" id="KW-1185">Reference proteome</keyword>
<evidence type="ECO:0000313" key="1">
    <source>
        <dbReference type="EMBL" id="PHV69528.1"/>
    </source>
</evidence>
<comment type="caution">
    <text evidence="1">The sequence shown here is derived from an EMBL/GenBank/DDBJ whole genome shotgun (WGS) entry which is preliminary data.</text>
</comment>
<protein>
    <submittedName>
        <fullName evidence="1">Uncharacterized protein</fullName>
    </submittedName>
</protein>
<name>A0AC61D8W6_9FIRM</name>
<organism evidence="1 2">
    <name type="scientific">Sporanaerobium hydrogeniformans</name>
    <dbReference type="NCBI Taxonomy" id="3072179"/>
    <lineage>
        <taxon>Bacteria</taxon>
        <taxon>Bacillati</taxon>
        <taxon>Bacillota</taxon>
        <taxon>Clostridia</taxon>
        <taxon>Lachnospirales</taxon>
        <taxon>Lachnospiraceae</taxon>
        <taxon>Sporanaerobium</taxon>
    </lineage>
</organism>
<dbReference type="Proteomes" id="UP000224460">
    <property type="component" value="Unassembled WGS sequence"/>
</dbReference>
<accession>A0AC61D8W6</accession>
<dbReference type="EMBL" id="PEDL01000025">
    <property type="protein sequence ID" value="PHV69528.1"/>
    <property type="molecule type" value="Genomic_DNA"/>
</dbReference>